<sequence length="376" mass="40213">MARKKPDDPTKDAIEVQCRRLRDLALEMTAYGEGRKGGKLFVSWAATVVACADELELAVAEDDHDLRDRLLEWAVDTGKLVAKVVVTAGLTVGVTGALQGDAPADAGKMLECANRVMEQAETIAELRDASTLPEVGADPSTATEEALQTYGQGFEGNRVQYGERDENGRLIEPMLDADGQPFVLDVSQLSGGAEVLADHLAEPIVGHASDAITGGPSLQEADRIYPRTYERDEEDNGQPISGEVVVLGLTSQPAIRGDVPPNVQIVNLGYVGSDLGTVGPGAERAMKIFQFRQGVGAQLAAMRQRHGWTITQVAEGTNLPESVVANIESGHTNQERLTTYLRRFESFIRSGTVSPDADVKAIASQLADVEAHDPNG</sequence>
<proteinExistence type="predicted"/>
<name>A0A6J6D2Z0_9ZZZZ</name>
<reference evidence="2" key="1">
    <citation type="submission" date="2020-05" db="EMBL/GenBank/DDBJ databases">
        <authorList>
            <person name="Chiriac C."/>
            <person name="Salcher M."/>
            <person name="Ghai R."/>
            <person name="Kavagutti S V."/>
        </authorList>
    </citation>
    <scope>NUCLEOTIDE SEQUENCE</scope>
</reference>
<accession>A0A6J6D2Z0</accession>
<dbReference type="EMBL" id="CAEZSR010000049">
    <property type="protein sequence ID" value="CAB4558247.1"/>
    <property type="molecule type" value="Genomic_DNA"/>
</dbReference>
<dbReference type="SUPFAM" id="SSF47413">
    <property type="entry name" value="lambda repressor-like DNA-binding domains"/>
    <property type="match status" value="1"/>
</dbReference>
<evidence type="ECO:0000313" key="2">
    <source>
        <dbReference type="EMBL" id="CAB4558247.1"/>
    </source>
</evidence>
<feature type="domain" description="HTH cro/C1-type" evidence="1">
    <location>
        <begin position="299"/>
        <end position="333"/>
    </location>
</feature>
<dbReference type="InterPro" id="IPR010982">
    <property type="entry name" value="Lambda_DNA-bd_dom_sf"/>
</dbReference>
<protein>
    <submittedName>
        <fullName evidence="2">Unannotated protein</fullName>
    </submittedName>
</protein>
<dbReference type="AlphaFoldDB" id="A0A6J6D2Z0"/>
<dbReference type="Pfam" id="PF01381">
    <property type="entry name" value="HTH_3"/>
    <property type="match status" value="1"/>
</dbReference>
<evidence type="ECO:0000259" key="1">
    <source>
        <dbReference type="PROSITE" id="PS50943"/>
    </source>
</evidence>
<dbReference type="Gene3D" id="1.10.260.40">
    <property type="entry name" value="lambda repressor-like DNA-binding domains"/>
    <property type="match status" value="1"/>
</dbReference>
<dbReference type="GO" id="GO:0003677">
    <property type="term" value="F:DNA binding"/>
    <property type="evidence" value="ECO:0007669"/>
    <property type="project" value="InterPro"/>
</dbReference>
<dbReference type="InterPro" id="IPR001387">
    <property type="entry name" value="Cro/C1-type_HTH"/>
</dbReference>
<gene>
    <name evidence="2" type="ORF">UFOPK1493_01573</name>
</gene>
<dbReference type="CDD" id="cd00093">
    <property type="entry name" value="HTH_XRE"/>
    <property type="match status" value="1"/>
</dbReference>
<dbReference type="PROSITE" id="PS50943">
    <property type="entry name" value="HTH_CROC1"/>
    <property type="match status" value="1"/>
</dbReference>
<organism evidence="2">
    <name type="scientific">freshwater metagenome</name>
    <dbReference type="NCBI Taxonomy" id="449393"/>
    <lineage>
        <taxon>unclassified sequences</taxon>
        <taxon>metagenomes</taxon>
        <taxon>ecological metagenomes</taxon>
    </lineage>
</organism>